<dbReference type="Proteomes" id="UP000664521">
    <property type="component" value="Unassembled WGS sequence"/>
</dbReference>
<dbReference type="InterPro" id="IPR011008">
    <property type="entry name" value="Dimeric_a/b-barrel"/>
</dbReference>
<gene>
    <name evidence="2" type="ORF">HETSPECPRED_006653</name>
</gene>
<organism evidence="2 3">
    <name type="scientific">Heterodermia speciosa</name>
    <dbReference type="NCBI Taxonomy" id="116794"/>
    <lineage>
        <taxon>Eukaryota</taxon>
        <taxon>Fungi</taxon>
        <taxon>Dikarya</taxon>
        <taxon>Ascomycota</taxon>
        <taxon>Pezizomycotina</taxon>
        <taxon>Lecanoromycetes</taxon>
        <taxon>OSLEUM clade</taxon>
        <taxon>Lecanoromycetidae</taxon>
        <taxon>Caliciales</taxon>
        <taxon>Physciaceae</taxon>
        <taxon>Heterodermia</taxon>
    </lineage>
</organism>
<comment type="caution">
    <text evidence="2">The sequence shown here is derived from an EMBL/GenBank/DDBJ whole genome shotgun (WGS) entry which is preliminary data.</text>
</comment>
<dbReference type="OrthoDB" id="4126315at2759"/>
<name>A0A8H3ITX5_9LECA</name>
<accession>A0A8H3ITX5</accession>
<reference evidence="2" key="1">
    <citation type="submission" date="2021-03" db="EMBL/GenBank/DDBJ databases">
        <authorList>
            <person name="Tagirdzhanova G."/>
        </authorList>
    </citation>
    <scope>NUCLEOTIDE SEQUENCE</scope>
</reference>
<dbReference type="Pfam" id="PF03992">
    <property type="entry name" value="ABM"/>
    <property type="match status" value="1"/>
</dbReference>
<evidence type="ECO:0000313" key="3">
    <source>
        <dbReference type="Proteomes" id="UP000664521"/>
    </source>
</evidence>
<feature type="domain" description="ABM" evidence="1">
    <location>
        <begin position="14"/>
        <end position="105"/>
    </location>
</feature>
<dbReference type="Gene3D" id="3.30.70.100">
    <property type="match status" value="1"/>
</dbReference>
<evidence type="ECO:0000259" key="1">
    <source>
        <dbReference type="PROSITE" id="PS51725"/>
    </source>
</evidence>
<dbReference type="AlphaFoldDB" id="A0A8H3ITX5"/>
<dbReference type="PROSITE" id="PS51725">
    <property type="entry name" value="ABM"/>
    <property type="match status" value="1"/>
</dbReference>
<dbReference type="InterPro" id="IPR007138">
    <property type="entry name" value="ABM_dom"/>
</dbReference>
<protein>
    <recommendedName>
        <fullName evidence="1">ABM domain-containing protein</fullName>
    </recommendedName>
</protein>
<dbReference type="SUPFAM" id="SSF54909">
    <property type="entry name" value="Dimeric alpha+beta barrel"/>
    <property type="match status" value="1"/>
</dbReference>
<dbReference type="EMBL" id="CAJPDS010000045">
    <property type="protein sequence ID" value="CAF9927710.1"/>
    <property type="molecule type" value="Genomic_DNA"/>
</dbReference>
<keyword evidence="3" id="KW-1185">Reference proteome</keyword>
<sequence length="125" mass="14418">MSPQLQSSHPFHGISLHVTIVVAPENADKFLESLRPCFDAVTAEPECMSFQVFHDAEQPGYFRFVENWSKDKDWLIKNQLTKDYYKPYEEATKPLWIKPRELKVFEQLDDAWTVVNAGSKDGTPA</sequence>
<proteinExistence type="predicted"/>
<evidence type="ECO:0000313" key="2">
    <source>
        <dbReference type="EMBL" id="CAF9927710.1"/>
    </source>
</evidence>